<sequence length="266" mass="30845">MARYAVGDLQGYLPPLMAVLERAGFNERSDELWLVGDLVNRGPDNAAILRFVRNLPHHRVVLGNHDLHLLAIAHGVRPPRRSDTFDDVLQAPDREELLHWLHQQPLLHCCERTKKVMTHAGIPFFWTVAQAQALSDELHQVLTNNHSVGEFFPAMYGNTPDRWHDNLTGPERWRTITNYFTRMRFLDPEGHIEFDHKETPDHPPTGWKPWYELRTNDGWQHYFGHWAALMGNTGRSDIVGLDTGYGWGNWLTLMDIDRGERWTHPA</sequence>
<dbReference type="PANTHER" id="PTHR40942">
    <property type="match status" value="1"/>
</dbReference>
<organism evidence="10 11">
    <name type="scientific">Saccharospirillum mangrovi</name>
    <dbReference type="NCBI Taxonomy" id="2161747"/>
    <lineage>
        <taxon>Bacteria</taxon>
        <taxon>Pseudomonadati</taxon>
        <taxon>Pseudomonadota</taxon>
        <taxon>Gammaproteobacteria</taxon>
        <taxon>Oceanospirillales</taxon>
        <taxon>Saccharospirillaceae</taxon>
        <taxon>Saccharospirillum</taxon>
    </lineage>
</organism>
<proteinExistence type="inferred from homology"/>
<reference evidence="11" key="1">
    <citation type="journal article" date="2019" name="Int. J. Syst. Evol. Microbiol.">
        <title>The Global Catalogue of Microorganisms (GCM) 10K type strain sequencing project: providing services to taxonomists for standard genome sequencing and annotation.</title>
        <authorList>
            <consortium name="The Broad Institute Genomics Platform"/>
            <consortium name="The Broad Institute Genome Sequencing Center for Infectious Disease"/>
            <person name="Wu L."/>
            <person name="Ma J."/>
        </authorList>
    </citation>
    <scope>NUCLEOTIDE SEQUENCE [LARGE SCALE GENOMIC DNA]</scope>
    <source>
        <strain evidence="11">IBRC 10765</strain>
    </source>
</reference>
<keyword evidence="4 10" id="KW-0378">Hydrolase</keyword>
<dbReference type="EMBL" id="JBHRYR010000002">
    <property type="protein sequence ID" value="MFC3852470.1"/>
    <property type="molecule type" value="Genomic_DNA"/>
</dbReference>
<comment type="similarity">
    <text evidence="2">Belongs to the Ap4A hydrolase family.</text>
</comment>
<comment type="catalytic activity">
    <reaction evidence="8">
        <text>P(1),P(4)-bis(5'-adenosyl) tetraphosphate + H2O = 2 ADP + 2 H(+)</text>
        <dbReference type="Rhea" id="RHEA:24252"/>
        <dbReference type="ChEBI" id="CHEBI:15377"/>
        <dbReference type="ChEBI" id="CHEBI:15378"/>
        <dbReference type="ChEBI" id="CHEBI:58141"/>
        <dbReference type="ChEBI" id="CHEBI:456216"/>
        <dbReference type="EC" id="3.6.1.41"/>
    </reaction>
</comment>
<dbReference type="RefSeq" id="WP_380694627.1">
    <property type="nucleotide sequence ID" value="NZ_JBHRYR010000002.1"/>
</dbReference>
<evidence type="ECO:0000256" key="4">
    <source>
        <dbReference type="ARBA" id="ARBA00022801"/>
    </source>
</evidence>
<dbReference type="PIRSF" id="PIRSF000903">
    <property type="entry name" value="B5n-ttraPtase_sm"/>
    <property type="match status" value="1"/>
</dbReference>
<comment type="function">
    <text evidence="1">Hydrolyzes diadenosine 5',5'''-P1,P4-tetraphosphate to yield ADP.</text>
</comment>
<evidence type="ECO:0000256" key="6">
    <source>
        <dbReference type="ARBA" id="ARBA00032248"/>
    </source>
</evidence>
<evidence type="ECO:0000313" key="10">
    <source>
        <dbReference type="EMBL" id="MFC3852470.1"/>
    </source>
</evidence>
<dbReference type="Proteomes" id="UP001595617">
    <property type="component" value="Unassembled WGS sequence"/>
</dbReference>
<dbReference type="SUPFAM" id="SSF56300">
    <property type="entry name" value="Metallo-dependent phosphatases"/>
    <property type="match status" value="1"/>
</dbReference>
<dbReference type="NCBIfam" id="TIGR00668">
    <property type="entry name" value="apaH"/>
    <property type="match status" value="1"/>
</dbReference>
<dbReference type="GO" id="GO:0008803">
    <property type="term" value="F:bis(5'-nucleosyl)-tetraphosphatase (symmetrical) activity"/>
    <property type="evidence" value="ECO:0007669"/>
    <property type="project" value="UniProtKB-EC"/>
</dbReference>
<protein>
    <recommendedName>
        <fullName evidence="3">bis(5'-nucleosyl)-tetraphosphatase (symmetrical)</fullName>
        <ecNumber evidence="3">3.6.1.41</ecNumber>
    </recommendedName>
    <alternativeName>
        <fullName evidence="6">Ap4A hydrolase</fullName>
    </alternativeName>
    <alternativeName>
        <fullName evidence="5">Diadenosine 5',5'''-P1,P4-tetraphosphate pyrophosphohydrolase</fullName>
    </alternativeName>
    <alternativeName>
        <fullName evidence="7">Diadenosine tetraphosphatase</fullName>
    </alternativeName>
</protein>
<dbReference type="InterPro" id="IPR004843">
    <property type="entry name" value="Calcineurin-like_PHP"/>
</dbReference>
<evidence type="ECO:0000313" key="11">
    <source>
        <dbReference type="Proteomes" id="UP001595617"/>
    </source>
</evidence>
<feature type="domain" description="Calcineurin-like phosphoesterase" evidence="9">
    <location>
        <begin position="5"/>
        <end position="130"/>
    </location>
</feature>
<dbReference type="PANTHER" id="PTHR40942:SF4">
    <property type="entry name" value="CYTOCHROME C5"/>
    <property type="match status" value="1"/>
</dbReference>
<evidence type="ECO:0000256" key="1">
    <source>
        <dbReference type="ARBA" id="ARBA00003413"/>
    </source>
</evidence>
<dbReference type="InterPro" id="IPR029052">
    <property type="entry name" value="Metallo-depent_PP-like"/>
</dbReference>
<dbReference type="Pfam" id="PF00149">
    <property type="entry name" value="Metallophos"/>
    <property type="match status" value="1"/>
</dbReference>
<evidence type="ECO:0000256" key="2">
    <source>
        <dbReference type="ARBA" id="ARBA00005419"/>
    </source>
</evidence>
<dbReference type="InterPro" id="IPR004617">
    <property type="entry name" value="ApaH"/>
</dbReference>
<evidence type="ECO:0000256" key="8">
    <source>
        <dbReference type="ARBA" id="ARBA00049417"/>
    </source>
</evidence>
<evidence type="ECO:0000256" key="7">
    <source>
        <dbReference type="ARBA" id="ARBA00033210"/>
    </source>
</evidence>
<dbReference type="Gene3D" id="3.60.21.10">
    <property type="match status" value="1"/>
</dbReference>
<evidence type="ECO:0000256" key="3">
    <source>
        <dbReference type="ARBA" id="ARBA00012506"/>
    </source>
</evidence>
<keyword evidence="11" id="KW-1185">Reference proteome</keyword>
<dbReference type="EC" id="3.6.1.41" evidence="3"/>
<evidence type="ECO:0000259" key="9">
    <source>
        <dbReference type="Pfam" id="PF00149"/>
    </source>
</evidence>
<comment type="caution">
    <text evidence="10">The sequence shown here is derived from an EMBL/GenBank/DDBJ whole genome shotgun (WGS) entry which is preliminary data.</text>
</comment>
<accession>A0ABV7ZW84</accession>
<name>A0ABV7ZW84_9GAMM</name>
<dbReference type="NCBIfam" id="NF001204">
    <property type="entry name" value="PRK00166.1"/>
    <property type="match status" value="1"/>
</dbReference>
<gene>
    <name evidence="10" type="ORF">ACFOOG_06445</name>
</gene>
<evidence type="ECO:0000256" key="5">
    <source>
        <dbReference type="ARBA" id="ARBA00031248"/>
    </source>
</evidence>